<name>A0A3M6U6Q5_POCDA</name>
<evidence type="ECO:0000313" key="4">
    <source>
        <dbReference type="Proteomes" id="UP000275408"/>
    </source>
</evidence>
<dbReference type="PANTHER" id="PTHR46599:SF3">
    <property type="entry name" value="PIGGYBAC TRANSPOSABLE ELEMENT-DERIVED PROTEIN 4"/>
    <property type="match status" value="1"/>
</dbReference>
<feature type="compositionally biased region" description="Acidic residues" evidence="1">
    <location>
        <begin position="59"/>
        <end position="76"/>
    </location>
</feature>
<feature type="region of interest" description="Disordered" evidence="1">
    <location>
        <begin position="42"/>
        <end position="76"/>
    </location>
</feature>
<proteinExistence type="predicted"/>
<dbReference type="InterPro" id="IPR029526">
    <property type="entry name" value="PGBD"/>
</dbReference>
<evidence type="ECO:0000256" key="1">
    <source>
        <dbReference type="SAM" id="MobiDB-lite"/>
    </source>
</evidence>
<organism evidence="3 4">
    <name type="scientific">Pocillopora damicornis</name>
    <name type="common">Cauliflower coral</name>
    <name type="synonym">Millepora damicornis</name>
    <dbReference type="NCBI Taxonomy" id="46731"/>
    <lineage>
        <taxon>Eukaryota</taxon>
        <taxon>Metazoa</taxon>
        <taxon>Cnidaria</taxon>
        <taxon>Anthozoa</taxon>
        <taxon>Hexacorallia</taxon>
        <taxon>Scleractinia</taxon>
        <taxon>Astrocoeniina</taxon>
        <taxon>Pocilloporidae</taxon>
        <taxon>Pocillopora</taxon>
    </lineage>
</organism>
<comment type="caution">
    <text evidence="3">The sequence shown here is derived from an EMBL/GenBank/DDBJ whole genome shotgun (WGS) entry which is preliminary data.</text>
</comment>
<dbReference type="EMBL" id="RCHS01002172">
    <property type="protein sequence ID" value="RMX49148.1"/>
    <property type="molecule type" value="Genomic_DNA"/>
</dbReference>
<dbReference type="Pfam" id="PF13843">
    <property type="entry name" value="DDE_Tnp_1_7"/>
    <property type="match status" value="2"/>
</dbReference>
<keyword evidence="4" id="KW-1185">Reference proteome</keyword>
<dbReference type="STRING" id="46731.A0A3M6U6Q5"/>
<accession>A0A3M6U6Q5</accession>
<feature type="domain" description="PiggyBac transposable element-derived protein" evidence="2">
    <location>
        <begin position="180"/>
        <end position="327"/>
    </location>
</feature>
<evidence type="ECO:0000313" key="3">
    <source>
        <dbReference type="EMBL" id="RMX49148.1"/>
    </source>
</evidence>
<feature type="region of interest" description="Disordered" evidence="1">
    <location>
        <begin position="441"/>
        <end position="463"/>
    </location>
</feature>
<protein>
    <recommendedName>
        <fullName evidence="2">PiggyBac transposable element-derived protein domain-containing protein</fullName>
    </recommendedName>
</protein>
<sequence>MAACEISPEAFCATRSDENDVGIEFIDEDNLPLACISVLEHPESEEEIDSDDLAKSSGDESEELESEQDEDPGEEEEVWELLVAQTNLYANQKRGAAEKSVWYPVSVEEMKGWVAIYLCIGIINKPNIPSYWSTDPMLSSPFFGASMSRTRFLQILHYLHFADNSLVPRPDSPDFNKLAVMSLMEPFLDKGYYVFMDNHYTSVGLFEELEGRKTLACGTVRSNRLGLPKDICDVKSSKVKSLKRGESLYRQKGNLTCVTWCDRKPVSFLGTVPTSEDDSGVVERSVKVKGHWVKQNFAWPGMVSLYNTYIGGFDVSDQRVSSYARLMREVCVSNAYILERKSPCRTALDFRKSLIGDLIEGKSFRRDTQMRSPPNSEIRFNQEHFHHLVSNDKRSTCKVHLQCVDTFYSCAVCGVRMCLEPCFLRYHTLRDFYFNDEDREGPRRLKEGGGRPCTSGRGRVLQN</sequence>
<reference evidence="3 4" key="1">
    <citation type="journal article" date="2018" name="Sci. Rep.">
        <title>Comparative analysis of the Pocillopora damicornis genome highlights role of immune system in coral evolution.</title>
        <authorList>
            <person name="Cunning R."/>
            <person name="Bay R.A."/>
            <person name="Gillette P."/>
            <person name="Baker A.C."/>
            <person name="Traylor-Knowles N."/>
        </authorList>
    </citation>
    <scope>NUCLEOTIDE SEQUENCE [LARGE SCALE GENOMIC DNA]</scope>
    <source>
        <strain evidence="3">RSMAS</strain>
        <tissue evidence="3">Whole animal</tissue>
    </source>
</reference>
<dbReference type="Proteomes" id="UP000275408">
    <property type="component" value="Unassembled WGS sequence"/>
</dbReference>
<feature type="domain" description="PiggyBac transposable element-derived protein" evidence="2">
    <location>
        <begin position="76"/>
        <end position="167"/>
    </location>
</feature>
<dbReference type="PANTHER" id="PTHR46599">
    <property type="entry name" value="PIGGYBAC TRANSPOSABLE ELEMENT-DERIVED PROTEIN 4"/>
    <property type="match status" value="1"/>
</dbReference>
<gene>
    <name evidence="3" type="ORF">pdam_00003880</name>
</gene>
<dbReference type="OrthoDB" id="5982523at2759"/>
<evidence type="ECO:0000259" key="2">
    <source>
        <dbReference type="Pfam" id="PF13843"/>
    </source>
</evidence>
<dbReference type="AlphaFoldDB" id="A0A3M6U6Q5"/>